<organism evidence="2 3">
    <name type="scientific">Janthinobacterium tructae</name>
    <dbReference type="NCBI Taxonomy" id="2590869"/>
    <lineage>
        <taxon>Bacteria</taxon>
        <taxon>Pseudomonadati</taxon>
        <taxon>Pseudomonadota</taxon>
        <taxon>Betaproteobacteria</taxon>
        <taxon>Burkholderiales</taxon>
        <taxon>Oxalobacteraceae</taxon>
        <taxon>Janthinobacterium</taxon>
    </lineage>
</organism>
<name>A0A4Y6RJH5_9BURK</name>
<proteinExistence type="predicted"/>
<dbReference type="Pfam" id="PF11829">
    <property type="entry name" value="DUF3349"/>
    <property type="match status" value="1"/>
</dbReference>
<dbReference type="OrthoDB" id="8707422at2"/>
<evidence type="ECO:0000256" key="1">
    <source>
        <dbReference type="SAM" id="MobiDB-lite"/>
    </source>
</evidence>
<dbReference type="InterPro" id="IPR021784">
    <property type="entry name" value="DUF3349"/>
</dbReference>
<sequence>MRKTSKRVSAPPRSSRLNMPDALPPTLSGAARMLHSAYPGGMPETAYAPVLALLYEHFSDRNLSELMAAVTGKDAAAVLNDIYACASSKPEASAIATARRLLERHGLQAICAEE</sequence>
<dbReference type="Gene3D" id="1.10.150.430">
    <property type="entry name" value="DUF3349, helical bundle"/>
    <property type="match status" value="1"/>
</dbReference>
<evidence type="ECO:0000313" key="2">
    <source>
        <dbReference type="EMBL" id="QDG72445.1"/>
    </source>
</evidence>
<feature type="region of interest" description="Disordered" evidence="1">
    <location>
        <begin position="1"/>
        <end position="23"/>
    </location>
</feature>
<gene>
    <name evidence="2" type="ORF">FJQ89_20035</name>
</gene>
<evidence type="ECO:0000313" key="3">
    <source>
        <dbReference type="Proteomes" id="UP000316665"/>
    </source>
</evidence>
<dbReference type="AlphaFoldDB" id="A0A4Y6RJH5"/>
<keyword evidence="3" id="KW-1185">Reference proteome</keyword>
<dbReference type="InterPro" id="IPR044918">
    <property type="entry name" value="DUF3349_helical"/>
</dbReference>
<dbReference type="Proteomes" id="UP000316665">
    <property type="component" value="Chromosome"/>
</dbReference>
<reference evidence="2 3" key="1">
    <citation type="submission" date="2019-06" db="EMBL/GenBank/DDBJ databases">
        <title>Complete genome sequence of Janthinobacterium sp. SNU WT3 isolated from diseased rainbow trout.</title>
        <authorList>
            <person name="Oh W.T."/>
            <person name="Park S.C."/>
        </authorList>
    </citation>
    <scope>NUCLEOTIDE SEQUENCE [LARGE SCALE GENOMIC DNA]</scope>
    <source>
        <strain evidence="2 3">SNU WT3</strain>
    </source>
</reference>
<protein>
    <submittedName>
        <fullName evidence="2">DUF3349 domain-containing protein</fullName>
    </submittedName>
</protein>
<dbReference type="EMBL" id="CP041185">
    <property type="protein sequence ID" value="QDG72445.1"/>
    <property type="molecule type" value="Genomic_DNA"/>
</dbReference>
<dbReference type="KEGG" id="jas:FJQ89_20035"/>
<accession>A0A4Y6RJH5</accession>